<keyword evidence="4" id="KW-1185">Reference proteome</keyword>
<dbReference type="Gene3D" id="1.20.1280.50">
    <property type="match status" value="1"/>
</dbReference>
<dbReference type="SMART" id="SM00367">
    <property type="entry name" value="LRR_CC"/>
    <property type="match status" value="1"/>
</dbReference>
<dbReference type="EMBL" id="CAVLEF010000005">
    <property type="protein sequence ID" value="CAK1544046.1"/>
    <property type="molecule type" value="Genomic_DNA"/>
</dbReference>
<dbReference type="SMART" id="SM00256">
    <property type="entry name" value="FBOX"/>
    <property type="match status" value="1"/>
</dbReference>
<dbReference type="SUPFAM" id="SSF52047">
    <property type="entry name" value="RNI-like"/>
    <property type="match status" value="1"/>
</dbReference>
<organism evidence="3 4">
    <name type="scientific">Leptosia nina</name>
    <dbReference type="NCBI Taxonomy" id="320188"/>
    <lineage>
        <taxon>Eukaryota</taxon>
        <taxon>Metazoa</taxon>
        <taxon>Ecdysozoa</taxon>
        <taxon>Arthropoda</taxon>
        <taxon>Hexapoda</taxon>
        <taxon>Insecta</taxon>
        <taxon>Pterygota</taxon>
        <taxon>Neoptera</taxon>
        <taxon>Endopterygota</taxon>
        <taxon>Lepidoptera</taxon>
        <taxon>Glossata</taxon>
        <taxon>Ditrysia</taxon>
        <taxon>Papilionoidea</taxon>
        <taxon>Pieridae</taxon>
        <taxon>Pierinae</taxon>
        <taxon>Leptosia</taxon>
    </lineage>
</organism>
<evidence type="ECO:0000313" key="4">
    <source>
        <dbReference type="Proteomes" id="UP001497472"/>
    </source>
</evidence>
<dbReference type="PANTHER" id="PTHR13318">
    <property type="entry name" value="PARTNER OF PAIRED, ISOFORM B-RELATED"/>
    <property type="match status" value="1"/>
</dbReference>
<sequence>MDYKDVNAIEINHLPDEVLGLIFKFLPLEDVLACENVCKRWKKLSNDPILWRKFVIVFSGKPGQSEVSAKNFEIISSHSTFICALKIQYVYNYSDIKSILEKCLNLTSLELVMCRIGSDFKDDIEERIHLQKLSLKNSIQLSSDEDWLLPFPKLKELKYLALSDFGLSSLNCDTLLDCTNLSHIYIEKIKDLDIDFMKKLIQSKEEKLETLHVYGGDSVDDSCLKMLAKCTRLKDLAIIRCEELTDVGLLALINFKSIEHLQIWNNNNFTEKGLLQTLGSNTLITLESLSLSRVRNISPIIVDIISEYYKNLKFLALYQCPRIINTDYEKQLKSKFRNIDVVLY</sequence>
<feature type="domain" description="F-box" evidence="2">
    <location>
        <begin position="8"/>
        <end position="54"/>
    </location>
</feature>
<dbReference type="PROSITE" id="PS50181">
    <property type="entry name" value="FBOX"/>
    <property type="match status" value="1"/>
</dbReference>
<comment type="caution">
    <text evidence="3">The sequence shown here is derived from an EMBL/GenBank/DDBJ whole genome shotgun (WGS) entry which is preliminary data.</text>
</comment>
<evidence type="ECO:0000256" key="1">
    <source>
        <dbReference type="ARBA" id="ARBA00022786"/>
    </source>
</evidence>
<dbReference type="InterPro" id="IPR006553">
    <property type="entry name" value="Leu-rich_rpt_Cys-con_subtyp"/>
</dbReference>
<protein>
    <recommendedName>
        <fullName evidence="2">F-box domain-containing protein</fullName>
    </recommendedName>
</protein>
<gene>
    <name evidence="3" type="ORF">LNINA_LOCUS3826</name>
</gene>
<reference evidence="3 4" key="1">
    <citation type="submission" date="2023-11" db="EMBL/GenBank/DDBJ databases">
        <authorList>
            <person name="Okamura Y."/>
        </authorList>
    </citation>
    <scope>NUCLEOTIDE SEQUENCE [LARGE SCALE GENOMIC DNA]</scope>
</reference>
<dbReference type="InterPro" id="IPR036047">
    <property type="entry name" value="F-box-like_dom_sf"/>
</dbReference>
<dbReference type="AlphaFoldDB" id="A0AAV1J6G2"/>
<accession>A0AAV1J6G2</accession>
<proteinExistence type="predicted"/>
<dbReference type="InterPro" id="IPR032675">
    <property type="entry name" value="LRR_dom_sf"/>
</dbReference>
<dbReference type="Gene3D" id="3.80.10.10">
    <property type="entry name" value="Ribonuclease Inhibitor"/>
    <property type="match status" value="1"/>
</dbReference>
<evidence type="ECO:0000259" key="2">
    <source>
        <dbReference type="PROSITE" id="PS50181"/>
    </source>
</evidence>
<dbReference type="Pfam" id="PF12937">
    <property type="entry name" value="F-box-like"/>
    <property type="match status" value="1"/>
</dbReference>
<evidence type="ECO:0000313" key="3">
    <source>
        <dbReference type="EMBL" id="CAK1544046.1"/>
    </source>
</evidence>
<dbReference type="SUPFAM" id="SSF81383">
    <property type="entry name" value="F-box domain"/>
    <property type="match status" value="1"/>
</dbReference>
<dbReference type="Proteomes" id="UP001497472">
    <property type="component" value="Unassembled WGS sequence"/>
</dbReference>
<dbReference type="GO" id="GO:0019005">
    <property type="term" value="C:SCF ubiquitin ligase complex"/>
    <property type="evidence" value="ECO:0007669"/>
    <property type="project" value="TreeGrafter"/>
</dbReference>
<dbReference type="GO" id="GO:0031146">
    <property type="term" value="P:SCF-dependent proteasomal ubiquitin-dependent protein catabolic process"/>
    <property type="evidence" value="ECO:0007669"/>
    <property type="project" value="TreeGrafter"/>
</dbReference>
<name>A0AAV1J6G2_9NEOP</name>
<dbReference type="InterPro" id="IPR001810">
    <property type="entry name" value="F-box_dom"/>
</dbReference>
<keyword evidence="1" id="KW-0833">Ubl conjugation pathway</keyword>